<accession>A0ABM0JI61</accession>
<feature type="compositionally biased region" description="Polar residues" evidence="1">
    <location>
        <begin position="514"/>
        <end position="523"/>
    </location>
</feature>
<proteinExistence type="predicted"/>
<feature type="compositionally biased region" description="Polar residues" evidence="1">
    <location>
        <begin position="531"/>
        <end position="556"/>
    </location>
</feature>
<feature type="compositionally biased region" description="Basic and acidic residues" evidence="1">
    <location>
        <begin position="504"/>
        <end position="513"/>
    </location>
</feature>
<gene>
    <name evidence="3" type="primary">LOC101850787</name>
</gene>
<evidence type="ECO:0000313" key="3">
    <source>
        <dbReference type="RefSeq" id="XP_005094169.1"/>
    </source>
</evidence>
<feature type="compositionally biased region" description="Polar residues" evidence="1">
    <location>
        <begin position="637"/>
        <end position="650"/>
    </location>
</feature>
<dbReference type="GeneID" id="101850787"/>
<organism evidence="2 3">
    <name type="scientific">Aplysia californica</name>
    <name type="common">California sea hare</name>
    <dbReference type="NCBI Taxonomy" id="6500"/>
    <lineage>
        <taxon>Eukaryota</taxon>
        <taxon>Metazoa</taxon>
        <taxon>Spiralia</taxon>
        <taxon>Lophotrochozoa</taxon>
        <taxon>Mollusca</taxon>
        <taxon>Gastropoda</taxon>
        <taxon>Heterobranchia</taxon>
        <taxon>Euthyneura</taxon>
        <taxon>Tectipleura</taxon>
        <taxon>Aplysiida</taxon>
        <taxon>Aplysioidea</taxon>
        <taxon>Aplysiidae</taxon>
        <taxon>Aplysia</taxon>
    </lineage>
</organism>
<feature type="compositionally biased region" description="Polar residues" evidence="1">
    <location>
        <begin position="748"/>
        <end position="758"/>
    </location>
</feature>
<reference evidence="3" key="1">
    <citation type="submission" date="2025-08" db="UniProtKB">
        <authorList>
            <consortium name="RefSeq"/>
        </authorList>
    </citation>
    <scope>IDENTIFICATION</scope>
</reference>
<evidence type="ECO:0000313" key="2">
    <source>
        <dbReference type="Proteomes" id="UP000694888"/>
    </source>
</evidence>
<protein>
    <submittedName>
        <fullName evidence="3">Uncharacterized protein LOC101850787</fullName>
    </submittedName>
</protein>
<name>A0ABM0JI61_APLCA</name>
<feature type="region of interest" description="Disordered" evidence="1">
    <location>
        <begin position="207"/>
        <end position="226"/>
    </location>
</feature>
<feature type="compositionally biased region" description="Low complexity" evidence="1">
    <location>
        <begin position="217"/>
        <end position="226"/>
    </location>
</feature>
<sequence length="983" mass="105510">MESPASPMKWSDIESEALQLANYLQTLIPATPSDSPNFIVDTKRPEFLVGSSPMLDSSTAQVKPKRTELTPDIVQQNTPDVPRRDSNTTQHFYQENGGVLNYAKRAILKTEINHFKAKSPHVFSPLEMGRSPLRELSNTSLTGTMSSPENLVMLSPDSECGLGPCQNLAAVNTSVLKPTLTNEGTMRDNNVTSANELDNVILQPEMAHEKSGSVEKSSPSTSPPLTVTETFSPLSAERRQTAGASLTGVLPEQTETLTCLVSSSEKKETLTCLEPTSPEIEDLIFPLPSSELIEKMETLTCLEPTSPEIENLICPLPSSELIQKKETLTCLQPTSPEIENLICPLPSSDLIESLVSVPSSDNTGKQISPLFTENDLVEQPLLSMSQLITSELCDDVCQRAVDDPPIPACSQDPVEVKTSGIEVTGQNQEDIVSSVTCDEDGGMATLFSASDGDKLANFVTDLISITDQDEIAPPALLLPSSGAIDGHELFTVAPIDLGAGLTESKETTCDQQHEASFSLTSNIPVMGGRSDSPTGDQASSTTGVNQTISPTEMNQTSSTKVSSSSSCAEEDSEEVKKAQPRKSVGQIATTKGQSQKAPTAKPSLMKPGMFQSKLRQRQLSTRRTSGLLETERRKSSTIHQPAVSSLQQKKSPVIPHKSQVPLATDAGSNLIPMGSRTVTRKPLKGPMKANRSQEPSSDKDSAENSERTVFASSRGVVNNDPTKESRLPCPAASKLARRVQSGLRPPSNFKSALPTSLSKPGKTVAQEKRTVNVDPSRTVIKPRGHSRGPTASQDPAGMDQVATGMTNRGDGQTVDLSRTVTKKTTKRGPLKATLPMEMTGARNLGQGTPTLGKPTLSSHTITKSFGIRTAGQPATLEETPVKRADTLAPRRLSTVFVAPGKERGSESPRAGSGHRSGRSSSSSDDGGAFKPRRALVQNTPDAEPRRLSRWSPVPRNRGIPEEEMVFQCTKRSAPIKALSKMKE</sequence>
<feature type="compositionally biased region" description="Polar residues" evidence="1">
    <location>
        <begin position="803"/>
        <end position="813"/>
    </location>
</feature>
<keyword evidence="2" id="KW-1185">Reference proteome</keyword>
<dbReference type="Proteomes" id="UP000694888">
    <property type="component" value="Unplaced"/>
</dbReference>
<feature type="compositionally biased region" description="Basic and acidic residues" evidence="1">
    <location>
        <begin position="696"/>
        <end position="706"/>
    </location>
</feature>
<feature type="compositionally biased region" description="Low complexity" evidence="1">
    <location>
        <begin position="557"/>
        <end position="567"/>
    </location>
</feature>
<dbReference type="RefSeq" id="XP_005094169.1">
    <property type="nucleotide sequence ID" value="XM_005094112.2"/>
</dbReference>
<feature type="compositionally biased region" description="Polar residues" evidence="1">
    <location>
        <begin position="586"/>
        <end position="597"/>
    </location>
</feature>
<evidence type="ECO:0000256" key="1">
    <source>
        <dbReference type="SAM" id="MobiDB-lite"/>
    </source>
</evidence>
<feature type="region of interest" description="Disordered" evidence="1">
    <location>
        <begin position="504"/>
        <end position="813"/>
    </location>
</feature>
<feature type="region of interest" description="Disordered" evidence="1">
    <location>
        <begin position="868"/>
        <end position="963"/>
    </location>
</feature>